<evidence type="ECO:0008006" key="2">
    <source>
        <dbReference type="Google" id="ProtNLM"/>
    </source>
</evidence>
<dbReference type="EMBL" id="MN738808">
    <property type="protein sequence ID" value="QHS84409.1"/>
    <property type="molecule type" value="Genomic_DNA"/>
</dbReference>
<dbReference type="AlphaFoldDB" id="A0A6C0AWT0"/>
<evidence type="ECO:0000313" key="1">
    <source>
        <dbReference type="EMBL" id="QHS84409.1"/>
    </source>
</evidence>
<name>A0A6C0AWT0_9ZZZZ</name>
<accession>A0A6C0AWT0</accession>
<organism evidence="1">
    <name type="scientific">viral metagenome</name>
    <dbReference type="NCBI Taxonomy" id="1070528"/>
    <lineage>
        <taxon>unclassified sequences</taxon>
        <taxon>metagenomes</taxon>
        <taxon>organismal metagenomes</taxon>
    </lineage>
</organism>
<reference evidence="1" key="1">
    <citation type="journal article" date="2020" name="Nature">
        <title>Giant virus diversity and host interactions through global metagenomics.</title>
        <authorList>
            <person name="Schulz F."/>
            <person name="Roux S."/>
            <person name="Paez-Espino D."/>
            <person name="Jungbluth S."/>
            <person name="Walsh D.A."/>
            <person name="Denef V.J."/>
            <person name="McMahon K.D."/>
            <person name="Konstantinidis K.T."/>
            <person name="Eloe-Fadrosh E.A."/>
            <person name="Kyrpides N.C."/>
            <person name="Woyke T."/>
        </authorList>
    </citation>
    <scope>NUCLEOTIDE SEQUENCE</scope>
    <source>
        <strain evidence="1">GVMAG-S-ERX556022-25</strain>
    </source>
</reference>
<sequence length="296" mass="35207">MNFDFNLDNYNLSDLLNLFKLNYNFNIEDLKDAKKMVMQIHPDKSGLDKEYFLFYCKAFRVIKNIYDLRNKPYISLNSNNSNIEYLAESEEDKGNKLLVENLMKKDNLDFNKWFNETFEKINIVEEERKIGYGDWLKTNEDIDTTTTTLNRMHEKISEKKKLMSSLVKKEDIKELNSSGIYRQLDQSAPTSYGADIFSKLPYEDLKIAHTETVVPVCEDDYNKVKKFTNVESLRNYRFSQNTENKPMSYIQANEYNSNKRKLEDENNIKLLYKLSLQDEETKKANKRWWSNLKLLK</sequence>
<protein>
    <recommendedName>
        <fullName evidence="2">J domain-containing protein</fullName>
    </recommendedName>
</protein>
<proteinExistence type="predicted"/>